<evidence type="ECO:0000313" key="2">
    <source>
        <dbReference type="Proteomes" id="UP000828941"/>
    </source>
</evidence>
<reference evidence="1 2" key="1">
    <citation type="journal article" date="2022" name="DNA Res.">
        <title>Chromosomal-level genome assembly of the orchid tree Bauhinia variegata (Leguminosae; Cercidoideae) supports the allotetraploid origin hypothesis of Bauhinia.</title>
        <authorList>
            <person name="Zhong Y."/>
            <person name="Chen Y."/>
            <person name="Zheng D."/>
            <person name="Pang J."/>
            <person name="Liu Y."/>
            <person name="Luo S."/>
            <person name="Meng S."/>
            <person name="Qian L."/>
            <person name="Wei D."/>
            <person name="Dai S."/>
            <person name="Zhou R."/>
        </authorList>
    </citation>
    <scope>NUCLEOTIDE SEQUENCE [LARGE SCALE GENOMIC DNA]</scope>
    <source>
        <strain evidence="1">BV-YZ2020</strain>
    </source>
</reference>
<dbReference type="EMBL" id="CM039428">
    <property type="protein sequence ID" value="KAI4351499.1"/>
    <property type="molecule type" value="Genomic_DNA"/>
</dbReference>
<protein>
    <submittedName>
        <fullName evidence="1">Uncharacterized protein</fullName>
    </submittedName>
</protein>
<dbReference type="Proteomes" id="UP000828941">
    <property type="component" value="Chromosome 3"/>
</dbReference>
<accession>A0ACB9PUH0</accession>
<comment type="caution">
    <text evidence="1">The sequence shown here is derived from an EMBL/GenBank/DDBJ whole genome shotgun (WGS) entry which is preliminary data.</text>
</comment>
<gene>
    <name evidence="1" type="ORF">L6164_005865</name>
</gene>
<proteinExistence type="predicted"/>
<name>A0ACB9PUH0_BAUVA</name>
<evidence type="ECO:0000313" key="1">
    <source>
        <dbReference type="EMBL" id="KAI4351499.1"/>
    </source>
</evidence>
<organism evidence="1 2">
    <name type="scientific">Bauhinia variegata</name>
    <name type="common">Purple orchid tree</name>
    <name type="synonym">Phanera variegata</name>
    <dbReference type="NCBI Taxonomy" id="167791"/>
    <lineage>
        <taxon>Eukaryota</taxon>
        <taxon>Viridiplantae</taxon>
        <taxon>Streptophyta</taxon>
        <taxon>Embryophyta</taxon>
        <taxon>Tracheophyta</taxon>
        <taxon>Spermatophyta</taxon>
        <taxon>Magnoliopsida</taxon>
        <taxon>eudicotyledons</taxon>
        <taxon>Gunneridae</taxon>
        <taxon>Pentapetalae</taxon>
        <taxon>rosids</taxon>
        <taxon>fabids</taxon>
        <taxon>Fabales</taxon>
        <taxon>Fabaceae</taxon>
        <taxon>Cercidoideae</taxon>
        <taxon>Cercideae</taxon>
        <taxon>Bauhiniinae</taxon>
        <taxon>Bauhinia</taxon>
    </lineage>
</organism>
<keyword evidence="2" id="KW-1185">Reference proteome</keyword>
<sequence>MSRYTLFGSGLELANFVAGSGLLDRSWAAISDLYARISANDLLSSSFSIKHKVIQESKLTIIAFVTAPVCTQHNLQENLVSSSALKEDFQFPHFEFLCSKAYKSFSVNRTAIELLCSLRDQLSLLKSQIDSSKPLIVTGRALGGSIASLFTLWLLDSIGLGKKLPLCITFGSPLIGDKDLQQAIARSSVWNSCFLHMASHDDPVPRLWISSHSPETSVYKPFGTFLLCSDKGFACFENPESILKLLLVIGSLSHTTQVQNDHYGIIVEDLKHKAISQEFTACTENMTYSTPLQSNIIMQLLTLGFAQLQEEQFLGLVKSMELRENTLCKKKKFDPFKKLNDMKIRMAYLEWYKKEGKTRRMGYYDSYKKAYLQSDHDVVLYKKDLTLYWKKMVEEVQMKPQKEEAAFRTRWLFAGTNYRRMVEPLDIADHYNSKGKDYQSHRSELYIQLEKWLEENKTTSDHPKKQNVESILTFESCFWARVEEALLLLSSAESSGAEKEEARLELFKFEEYVFGLLKNYEVSPEIFLEESSFMDWWNKYNIIMGASHDSTLANFMRNPDNYKRYCKGELHFH</sequence>